<feature type="transmembrane region" description="Helical" evidence="1">
    <location>
        <begin position="174"/>
        <end position="196"/>
    </location>
</feature>
<dbReference type="PANTHER" id="PTHR37305:SF1">
    <property type="entry name" value="MEMBRANE PROTEIN"/>
    <property type="match status" value="1"/>
</dbReference>
<dbReference type="OrthoDB" id="3217553at2"/>
<feature type="transmembrane region" description="Helical" evidence="1">
    <location>
        <begin position="127"/>
        <end position="154"/>
    </location>
</feature>
<dbReference type="RefSeq" id="WP_075136135.1">
    <property type="nucleotide sequence ID" value="NZ_MSIF01000017.1"/>
</dbReference>
<accession>A0A7Z0WI08</accession>
<reference evidence="2 3" key="1">
    <citation type="submission" date="2016-12" db="EMBL/GenBank/DDBJ databases">
        <title>The draft genome sequence of Actinophytocola xinjiangensis.</title>
        <authorList>
            <person name="Wang W."/>
            <person name="Yuan L."/>
        </authorList>
    </citation>
    <scope>NUCLEOTIDE SEQUENCE [LARGE SCALE GENOMIC DNA]</scope>
    <source>
        <strain evidence="2 3">CGMCC 4.4663</strain>
    </source>
</reference>
<sequence length="280" mass="28913">MTTAPVRAPLPRLLRSELRFMLRRPRTLIALLALAIMPVIAGVSIAIAADSMGGGRNAAIEGIASMVEGNGMMLPVLVLLLAVTMLLPLIGSMWAADAIAGEAATGGLRNLLLAPVSRVRLLAVKAFGVATLSLLAVVVMAVVSVLAGVVFLGGAEMVTVSGTTLPFTEALGRVALLVVAVTVQVWAVAAVALAISTCTDHPLVVLAAATGGIIIFTVLGEIPSLDWLHPLLLTESWEAVADVARDPLPMNGLTEGFLRAACYLVIGYSLALARIVTRDG</sequence>
<feature type="transmembrane region" description="Helical" evidence="1">
    <location>
        <begin position="203"/>
        <end position="222"/>
    </location>
</feature>
<dbReference type="EMBL" id="MSIF01000017">
    <property type="protein sequence ID" value="OLF07192.1"/>
    <property type="molecule type" value="Genomic_DNA"/>
</dbReference>
<evidence type="ECO:0008006" key="4">
    <source>
        <dbReference type="Google" id="ProtNLM"/>
    </source>
</evidence>
<keyword evidence="1" id="KW-0812">Transmembrane</keyword>
<dbReference type="PANTHER" id="PTHR37305">
    <property type="entry name" value="INTEGRAL MEMBRANE PROTEIN-RELATED"/>
    <property type="match status" value="1"/>
</dbReference>
<dbReference type="AlphaFoldDB" id="A0A7Z0WI08"/>
<keyword evidence="1" id="KW-1133">Transmembrane helix</keyword>
<evidence type="ECO:0000256" key="1">
    <source>
        <dbReference type="SAM" id="Phobius"/>
    </source>
</evidence>
<feature type="transmembrane region" description="Helical" evidence="1">
    <location>
        <begin position="72"/>
        <end position="90"/>
    </location>
</feature>
<proteinExistence type="predicted"/>
<comment type="caution">
    <text evidence="2">The sequence shown here is derived from an EMBL/GenBank/DDBJ whole genome shotgun (WGS) entry which is preliminary data.</text>
</comment>
<protein>
    <recommendedName>
        <fullName evidence="4">ABC-2 type transport system permease protein</fullName>
    </recommendedName>
</protein>
<evidence type="ECO:0000313" key="3">
    <source>
        <dbReference type="Proteomes" id="UP000185696"/>
    </source>
</evidence>
<name>A0A7Z0WI08_9PSEU</name>
<organism evidence="2 3">
    <name type="scientific">Actinophytocola xinjiangensis</name>
    <dbReference type="NCBI Taxonomy" id="485602"/>
    <lineage>
        <taxon>Bacteria</taxon>
        <taxon>Bacillati</taxon>
        <taxon>Actinomycetota</taxon>
        <taxon>Actinomycetes</taxon>
        <taxon>Pseudonocardiales</taxon>
        <taxon>Pseudonocardiaceae</taxon>
    </lineage>
</organism>
<dbReference type="GO" id="GO:0005886">
    <property type="term" value="C:plasma membrane"/>
    <property type="evidence" value="ECO:0007669"/>
    <property type="project" value="UniProtKB-SubCell"/>
</dbReference>
<feature type="transmembrane region" description="Helical" evidence="1">
    <location>
        <begin position="257"/>
        <end position="276"/>
    </location>
</feature>
<dbReference type="Pfam" id="PF12679">
    <property type="entry name" value="ABC2_membrane_2"/>
    <property type="match status" value="1"/>
</dbReference>
<keyword evidence="3" id="KW-1185">Reference proteome</keyword>
<dbReference type="GO" id="GO:0140359">
    <property type="term" value="F:ABC-type transporter activity"/>
    <property type="evidence" value="ECO:0007669"/>
    <property type="project" value="InterPro"/>
</dbReference>
<dbReference type="Proteomes" id="UP000185696">
    <property type="component" value="Unassembled WGS sequence"/>
</dbReference>
<keyword evidence="1" id="KW-0472">Membrane</keyword>
<evidence type="ECO:0000313" key="2">
    <source>
        <dbReference type="EMBL" id="OLF07192.1"/>
    </source>
</evidence>
<gene>
    <name evidence="2" type="ORF">BLA60_28745</name>
</gene>